<accession>A0ABS9TFZ4</accession>
<sequence>MSPRRRLLVALVGVLVVALVVVVGIRLVGRGGAPAGPAAAPLPPQDRPGPVLLVPGYGGSRDSLLTLARRIEATGRTAEVLTLPGNGTGDLSAQVDLLDGAVGNALAAGAPSVDVIGYSAGGVVAGLWVARDRGATKARRVITLGSPLAGTTLAAAAAASAPDACPAACRELAPDSADLVELANAKVGTALPWLSIWTTDDQVVTPPDSARLDGAVNVPLQSICPGAAVSHSGLPTDAAVTGLVLEGISPAALPTGGDCAALRAAGAG</sequence>
<dbReference type="SUPFAM" id="SSF53474">
    <property type="entry name" value="alpha/beta-Hydrolases"/>
    <property type="match status" value="1"/>
</dbReference>
<name>A0ABS9TFZ4_9PSEU</name>
<reference evidence="1 2" key="1">
    <citation type="submission" date="2022-03" db="EMBL/GenBank/DDBJ databases">
        <title>Pseudonocardia alaer sp. nov., a novel actinomycete isolated from reed forest soil.</title>
        <authorList>
            <person name="Wang L."/>
        </authorList>
    </citation>
    <scope>NUCLEOTIDE SEQUENCE [LARGE SCALE GENOMIC DNA]</scope>
    <source>
        <strain evidence="1 2">Y-16303</strain>
    </source>
</reference>
<evidence type="ECO:0000313" key="2">
    <source>
        <dbReference type="Proteomes" id="UP001299970"/>
    </source>
</evidence>
<dbReference type="InterPro" id="IPR029058">
    <property type="entry name" value="AB_hydrolase_fold"/>
</dbReference>
<gene>
    <name evidence="1" type="ORF">MMF94_17235</name>
</gene>
<evidence type="ECO:0000313" key="1">
    <source>
        <dbReference type="EMBL" id="MCH6167432.1"/>
    </source>
</evidence>
<dbReference type="RefSeq" id="WP_241037823.1">
    <property type="nucleotide sequence ID" value="NZ_BAAAJF010000005.1"/>
</dbReference>
<dbReference type="Gene3D" id="3.40.50.1820">
    <property type="entry name" value="alpha/beta hydrolase"/>
    <property type="match status" value="1"/>
</dbReference>
<keyword evidence="2" id="KW-1185">Reference proteome</keyword>
<dbReference type="Proteomes" id="UP001299970">
    <property type="component" value="Unassembled WGS sequence"/>
</dbReference>
<protein>
    <submittedName>
        <fullName evidence="1">Lipase</fullName>
    </submittedName>
</protein>
<comment type="caution">
    <text evidence="1">The sequence shown here is derived from an EMBL/GenBank/DDBJ whole genome shotgun (WGS) entry which is preliminary data.</text>
</comment>
<dbReference type="EMBL" id="JAKXMK010000013">
    <property type="protein sequence ID" value="MCH6167432.1"/>
    <property type="molecule type" value="Genomic_DNA"/>
</dbReference>
<organism evidence="1 2">
    <name type="scientific">Pseudonocardia alaniniphila</name>
    <dbReference type="NCBI Taxonomy" id="75291"/>
    <lineage>
        <taxon>Bacteria</taxon>
        <taxon>Bacillati</taxon>
        <taxon>Actinomycetota</taxon>
        <taxon>Actinomycetes</taxon>
        <taxon>Pseudonocardiales</taxon>
        <taxon>Pseudonocardiaceae</taxon>
        <taxon>Pseudonocardia</taxon>
    </lineage>
</organism>
<proteinExistence type="predicted"/>